<accession>A0A8S5U1L4</accession>
<dbReference type="EMBL" id="BK015984">
    <property type="protein sequence ID" value="DAF88345.1"/>
    <property type="molecule type" value="Genomic_DNA"/>
</dbReference>
<name>A0A8S5U1L4_9CAUD</name>
<evidence type="ECO:0000313" key="1">
    <source>
        <dbReference type="EMBL" id="DAF88345.1"/>
    </source>
</evidence>
<protein>
    <submittedName>
        <fullName evidence="1">Uncharacterized protein</fullName>
    </submittedName>
</protein>
<reference evidence="1" key="1">
    <citation type="journal article" date="2021" name="Proc. Natl. Acad. Sci. U.S.A.">
        <title>A Catalog of Tens of Thousands of Viruses from Human Metagenomes Reveals Hidden Associations with Chronic Diseases.</title>
        <authorList>
            <person name="Tisza M.J."/>
            <person name="Buck C.B."/>
        </authorList>
    </citation>
    <scope>NUCLEOTIDE SEQUENCE</scope>
    <source>
        <strain evidence="1">Ctu3o5</strain>
    </source>
</reference>
<organism evidence="1">
    <name type="scientific">Myoviridae sp. ctu3o5</name>
    <dbReference type="NCBI Taxonomy" id="2825198"/>
    <lineage>
        <taxon>Viruses</taxon>
        <taxon>Duplodnaviria</taxon>
        <taxon>Heunggongvirae</taxon>
        <taxon>Uroviricota</taxon>
        <taxon>Caudoviricetes</taxon>
    </lineage>
</organism>
<sequence length="92" mass="10940">MDNEMLSFIHEIERVDNRLGEVRKILNYLEKEDDTYLGTVEILVGYREKRSMRLEKETAINVFAGLEHHYSKRLEKLTKAIDLDTLENLEKE</sequence>
<proteinExistence type="predicted"/>